<dbReference type="PROSITE" id="PS51186">
    <property type="entry name" value="GNAT"/>
    <property type="match status" value="1"/>
</dbReference>
<proteinExistence type="predicted"/>
<dbReference type="AlphaFoldDB" id="A0A4R6UWB9"/>
<dbReference type="GO" id="GO:0005737">
    <property type="term" value="C:cytoplasm"/>
    <property type="evidence" value="ECO:0007669"/>
    <property type="project" value="TreeGrafter"/>
</dbReference>
<dbReference type="InterPro" id="IPR000182">
    <property type="entry name" value="GNAT_dom"/>
</dbReference>
<feature type="domain" description="N-acetyltransferase" evidence="1">
    <location>
        <begin position="1"/>
        <end position="144"/>
    </location>
</feature>
<evidence type="ECO:0000259" key="1">
    <source>
        <dbReference type="PROSITE" id="PS51186"/>
    </source>
</evidence>
<dbReference type="PANTHER" id="PTHR43792">
    <property type="entry name" value="GNAT FAMILY, PUTATIVE (AFU_ORTHOLOGUE AFUA_3G00765)-RELATED-RELATED"/>
    <property type="match status" value="1"/>
</dbReference>
<dbReference type="GO" id="GO:0008999">
    <property type="term" value="F:protein-N-terminal-alanine acetyltransferase activity"/>
    <property type="evidence" value="ECO:0007669"/>
    <property type="project" value="TreeGrafter"/>
</dbReference>
<reference evidence="2 3" key="1">
    <citation type="submission" date="2019-03" db="EMBL/GenBank/DDBJ databases">
        <title>Genomic Encyclopedia of Type Strains, Phase IV (KMG-IV): sequencing the most valuable type-strain genomes for metagenomic binning, comparative biology and taxonomic classification.</title>
        <authorList>
            <person name="Goeker M."/>
        </authorList>
    </citation>
    <scope>NUCLEOTIDE SEQUENCE [LARGE SCALE GENOMIC DNA]</scope>
    <source>
        <strain evidence="2 3">DSM 103792</strain>
    </source>
</reference>
<evidence type="ECO:0000313" key="3">
    <source>
        <dbReference type="Proteomes" id="UP000295375"/>
    </source>
</evidence>
<keyword evidence="2" id="KW-0808">Transferase</keyword>
<accession>A0A4R6UWB9</accession>
<dbReference type="EMBL" id="SNYM01000003">
    <property type="protein sequence ID" value="TDQ49795.1"/>
    <property type="molecule type" value="Genomic_DNA"/>
</dbReference>
<comment type="caution">
    <text evidence="2">The sequence shown here is derived from an EMBL/GenBank/DDBJ whole genome shotgun (WGS) entry which is preliminary data.</text>
</comment>
<organism evidence="2 3">
    <name type="scientific">Permianibacter aggregans</name>
    <dbReference type="NCBI Taxonomy" id="1510150"/>
    <lineage>
        <taxon>Bacteria</taxon>
        <taxon>Pseudomonadati</taxon>
        <taxon>Pseudomonadota</taxon>
        <taxon>Gammaproteobacteria</taxon>
        <taxon>Pseudomonadales</taxon>
        <taxon>Pseudomonadaceae</taxon>
        <taxon>Permianibacter</taxon>
    </lineage>
</organism>
<dbReference type="InterPro" id="IPR016181">
    <property type="entry name" value="Acyl_CoA_acyltransferase"/>
</dbReference>
<dbReference type="Proteomes" id="UP000295375">
    <property type="component" value="Unassembled WGS sequence"/>
</dbReference>
<dbReference type="Gene3D" id="3.40.630.30">
    <property type="match status" value="1"/>
</dbReference>
<dbReference type="InterPro" id="IPR051531">
    <property type="entry name" value="N-acetyltransferase"/>
</dbReference>
<dbReference type="SUPFAM" id="SSF55729">
    <property type="entry name" value="Acyl-CoA N-acyltransferases (Nat)"/>
    <property type="match status" value="1"/>
</dbReference>
<name>A0A4R6UWB9_9GAMM</name>
<dbReference type="PANTHER" id="PTHR43792:SF9">
    <property type="entry name" value="RIBOSOMAL-PROTEIN-ALANINE ACETYLTRANSFERASE"/>
    <property type="match status" value="1"/>
</dbReference>
<protein>
    <submittedName>
        <fullName evidence="2">Ribosomal-protein-alanine N-acetyltransferase</fullName>
    </submittedName>
</protein>
<gene>
    <name evidence="2" type="ORF">EV696_103165</name>
</gene>
<sequence>MFLGLSHPEVTEHYGVRYHSLEHTQVQMDWFEDIYASGTGIWWGIALRSQPEQLIGATGLNDLVIEHRRAEMGYWLLPEWWRQGLARECVSAMLNFAFTTLQLYRIGAEADFDNEPSIQLLKKLGFKHEGVRRAFEFKNGAPLDLLQFSQLASDR</sequence>
<keyword evidence="3" id="KW-1185">Reference proteome</keyword>
<evidence type="ECO:0000313" key="2">
    <source>
        <dbReference type="EMBL" id="TDQ49795.1"/>
    </source>
</evidence>
<dbReference type="Pfam" id="PF13302">
    <property type="entry name" value="Acetyltransf_3"/>
    <property type="match status" value="1"/>
</dbReference>